<evidence type="ECO:0000256" key="1">
    <source>
        <dbReference type="ARBA" id="ARBA00006227"/>
    </source>
</evidence>
<evidence type="ECO:0000313" key="4">
    <source>
        <dbReference type="EMBL" id="EQD62488.1"/>
    </source>
</evidence>
<dbReference type="GO" id="GO:0006412">
    <property type="term" value="P:translation"/>
    <property type="evidence" value="ECO:0007669"/>
    <property type="project" value="InterPro"/>
</dbReference>
<comment type="similarity">
    <text evidence="1">Belongs to the universal ribosomal protein uL13 family.</text>
</comment>
<dbReference type="HAMAP" id="MF_01366">
    <property type="entry name" value="Ribosomal_uL13"/>
    <property type="match status" value="1"/>
</dbReference>
<reference evidence="4" key="1">
    <citation type="submission" date="2013-08" db="EMBL/GenBank/DDBJ databases">
        <authorList>
            <person name="Mendez C."/>
            <person name="Richter M."/>
            <person name="Ferrer M."/>
            <person name="Sanchez J."/>
        </authorList>
    </citation>
    <scope>NUCLEOTIDE SEQUENCE</scope>
</reference>
<evidence type="ECO:0000256" key="2">
    <source>
        <dbReference type="ARBA" id="ARBA00022980"/>
    </source>
</evidence>
<dbReference type="GO" id="GO:0017148">
    <property type="term" value="P:negative regulation of translation"/>
    <property type="evidence" value="ECO:0007669"/>
    <property type="project" value="TreeGrafter"/>
</dbReference>
<dbReference type="NCBIfam" id="TIGR01077">
    <property type="entry name" value="L13_A_E"/>
    <property type="match status" value="1"/>
</dbReference>
<dbReference type="CDD" id="cd00392">
    <property type="entry name" value="Ribosomal_L13"/>
    <property type="match status" value="1"/>
</dbReference>
<dbReference type="EMBL" id="AUZZ01001900">
    <property type="protein sequence ID" value="EQD62488.1"/>
    <property type="molecule type" value="Genomic_DNA"/>
</dbReference>
<reference evidence="4" key="2">
    <citation type="journal article" date="2014" name="ISME J.">
        <title>Microbial stratification in low pH oxic and suboxic macroscopic growths along an acid mine drainage.</title>
        <authorList>
            <person name="Mendez-Garcia C."/>
            <person name="Mesa V."/>
            <person name="Sprenger R.R."/>
            <person name="Richter M."/>
            <person name="Diez M.S."/>
            <person name="Solano J."/>
            <person name="Bargiela R."/>
            <person name="Golyshina O.V."/>
            <person name="Manteca A."/>
            <person name="Ramos J.L."/>
            <person name="Gallego J.R."/>
            <person name="Llorente I."/>
            <person name="Martins Dos Santos V.A."/>
            <person name="Jensen O.N."/>
            <person name="Pelaez A.I."/>
            <person name="Sanchez J."/>
            <person name="Ferrer M."/>
        </authorList>
    </citation>
    <scope>NUCLEOTIDE SEQUENCE</scope>
</reference>
<dbReference type="PANTHER" id="PTHR11545">
    <property type="entry name" value="RIBOSOMAL PROTEIN L13"/>
    <property type="match status" value="1"/>
</dbReference>
<protein>
    <submittedName>
        <fullName evidence="4">Ribosomal protein L13, eukaryotic/archaeal</fullName>
    </submittedName>
</protein>
<dbReference type="InterPro" id="IPR005822">
    <property type="entry name" value="Ribosomal_uL13"/>
</dbReference>
<gene>
    <name evidence="4" type="ORF">B2A_02791</name>
</gene>
<keyword evidence="2 4" id="KW-0689">Ribosomal protein</keyword>
<dbReference type="PROSITE" id="PS00783">
    <property type="entry name" value="RIBOSOMAL_L13"/>
    <property type="match status" value="1"/>
</dbReference>
<dbReference type="GO" id="GO:0003735">
    <property type="term" value="F:structural constituent of ribosome"/>
    <property type="evidence" value="ECO:0007669"/>
    <property type="project" value="InterPro"/>
</dbReference>
<organism evidence="4">
    <name type="scientific">mine drainage metagenome</name>
    <dbReference type="NCBI Taxonomy" id="410659"/>
    <lineage>
        <taxon>unclassified sequences</taxon>
        <taxon>metagenomes</taxon>
        <taxon>ecological metagenomes</taxon>
    </lineage>
</organism>
<name>T1B1P2_9ZZZZ</name>
<dbReference type="AlphaFoldDB" id="T1B1P2"/>
<proteinExistence type="inferred from homology"/>
<keyword evidence="3" id="KW-0687">Ribonucleoprotein</keyword>
<dbReference type="InterPro" id="IPR005755">
    <property type="entry name" value="Ribosomal_uL13_euk/arc"/>
</dbReference>
<comment type="caution">
    <text evidence="4">The sequence shown here is derived from an EMBL/GenBank/DDBJ whole genome shotgun (WGS) entry which is preliminary data.</text>
</comment>
<dbReference type="PANTHER" id="PTHR11545:SF3">
    <property type="entry name" value="LARGE RIBOSOMAL SUBUNIT PROTEIN UL13"/>
    <property type="match status" value="1"/>
</dbReference>
<evidence type="ECO:0000256" key="3">
    <source>
        <dbReference type="ARBA" id="ARBA00023274"/>
    </source>
</evidence>
<dbReference type="GO" id="GO:0003729">
    <property type="term" value="F:mRNA binding"/>
    <property type="evidence" value="ECO:0007669"/>
    <property type="project" value="TreeGrafter"/>
</dbReference>
<dbReference type="PIRSF" id="PIRSF002181">
    <property type="entry name" value="Ribosomal_L13"/>
    <property type="match status" value="1"/>
</dbReference>
<dbReference type="InterPro" id="IPR036899">
    <property type="entry name" value="Ribosomal_uL13_sf"/>
</dbReference>
<sequence length="154" mass="17829">MIYMRDIKPSEYMVIDADRRVVGRLASMTAKSLLQGKKVAVINAEKAVISGSRNDIVKRYNTRINLKEKANPEHSPYWSRRPDMLVKRIIRGMLPYRKAHGKDAYRRLLVFVGMPKIFEGTKVEEFKSKDVKGMFVNTMTVKELSELLGYKMDE</sequence>
<dbReference type="Pfam" id="PF00572">
    <property type="entry name" value="Ribosomal_L13"/>
    <property type="match status" value="1"/>
</dbReference>
<dbReference type="NCBIfam" id="NF005004">
    <property type="entry name" value="PRK06394.1"/>
    <property type="match status" value="1"/>
</dbReference>
<dbReference type="InterPro" id="IPR005823">
    <property type="entry name" value="Ribosomal_uL13_bac-type"/>
</dbReference>
<dbReference type="Gene3D" id="3.90.1180.10">
    <property type="entry name" value="Ribosomal protein L13"/>
    <property type="match status" value="1"/>
</dbReference>
<dbReference type="InterPro" id="IPR023563">
    <property type="entry name" value="Ribosomal_uL13_CS"/>
</dbReference>
<accession>T1B1P2</accession>
<dbReference type="SUPFAM" id="SSF52161">
    <property type="entry name" value="Ribosomal protein L13"/>
    <property type="match status" value="1"/>
</dbReference>
<dbReference type="GO" id="GO:0022625">
    <property type="term" value="C:cytosolic large ribosomal subunit"/>
    <property type="evidence" value="ECO:0007669"/>
    <property type="project" value="TreeGrafter"/>
</dbReference>